<feature type="short sequence motif" description="GXGXXG" evidence="3">
    <location>
        <begin position="36"/>
        <end position="41"/>
    </location>
</feature>
<accession>A0A6L2N2W8</accession>
<dbReference type="PROSITE" id="PS51635">
    <property type="entry name" value="PNPLA"/>
    <property type="match status" value="1"/>
</dbReference>
<evidence type="ECO:0000259" key="5">
    <source>
        <dbReference type="PROSITE" id="PS51635"/>
    </source>
</evidence>
<comment type="domain">
    <text evidence="4">The nitrogen atoms of the two glycine residues in the GGXR motif define the oxyanion hole, and stabilize the oxyanion that forms during the nucleophilic attack by the catalytic serine during substrate cleavage.</text>
</comment>
<reference evidence="6" key="1">
    <citation type="journal article" date="2019" name="Sci. Rep.">
        <title>Draft genome of Tanacetum cinerariifolium, the natural source of mosquito coil.</title>
        <authorList>
            <person name="Yamashiro T."/>
            <person name="Shiraishi A."/>
            <person name="Satake H."/>
            <person name="Nakayama K."/>
        </authorList>
    </citation>
    <scope>NUCLEOTIDE SEQUENCE</scope>
</reference>
<organism evidence="6">
    <name type="scientific">Tanacetum cinerariifolium</name>
    <name type="common">Dalmatian daisy</name>
    <name type="synonym">Chrysanthemum cinerariifolium</name>
    <dbReference type="NCBI Taxonomy" id="118510"/>
    <lineage>
        <taxon>Eukaryota</taxon>
        <taxon>Viridiplantae</taxon>
        <taxon>Streptophyta</taxon>
        <taxon>Embryophyta</taxon>
        <taxon>Tracheophyta</taxon>
        <taxon>Spermatophyta</taxon>
        <taxon>Magnoliopsida</taxon>
        <taxon>eudicotyledons</taxon>
        <taxon>Gunneridae</taxon>
        <taxon>Pentapetalae</taxon>
        <taxon>asterids</taxon>
        <taxon>campanulids</taxon>
        <taxon>Asterales</taxon>
        <taxon>Asteraceae</taxon>
        <taxon>Asteroideae</taxon>
        <taxon>Anthemideae</taxon>
        <taxon>Anthemidinae</taxon>
        <taxon>Tanacetum</taxon>
    </lineage>
</organism>
<dbReference type="PANTHER" id="PTHR32176">
    <property type="entry name" value="XYLOSE ISOMERASE"/>
    <property type="match status" value="1"/>
</dbReference>
<dbReference type="AlphaFoldDB" id="A0A6L2N2W8"/>
<comment type="caution">
    <text evidence="3">Lacks conserved residue(s) required for the propagation of feature annotation.</text>
</comment>
<comment type="function">
    <text evidence="4">Lipolytic acyl hydrolase (LAH).</text>
</comment>
<evidence type="ECO:0000256" key="3">
    <source>
        <dbReference type="PROSITE-ProRule" id="PRU01161"/>
    </source>
</evidence>
<dbReference type="GO" id="GO:0016740">
    <property type="term" value="F:transferase activity"/>
    <property type="evidence" value="ECO:0007669"/>
    <property type="project" value="UniProtKB-KW"/>
</dbReference>
<evidence type="ECO:0000313" key="6">
    <source>
        <dbReference type="EMBL" id="GEU80561.1"/>
    </source>
</evidence>
<evidence type="ECO:0000256" key="2">
    <source>
        <dbReference type="ARBA" id="ARBA00023098"/>
    </source>
</evidence>
<keyword evidence="2 4" id="KW-0443">Lipid metabolism</keyword>
<name>A0A6L2N2W8_TANCI</name>
<keyword evidence="4 6" id="KW-0378">Hydrolase</keyword>
<dbReference type="GO" id="GO:0004620">
    <property type="term" value="F:phospholipase activity"/>
    <property type="evidence" value="ECO:0007669"/>
    <property type="project" value="TreeGrafter"/>
</dbReference>
<keyword evidence="6" id="KW-0808">Transferase</keyword>
<feature type="domain" description="PNPLA" evidence="5">
    <location>
        <begin position="32"/>
        <end position="214"/>
    </location>
</feature>
<dbReference type="EC" id="3.1.1.-" evidence="4"/>
<protein>
    <recommendedName>
        <fullName evidence="4">Patatin</fullName>
        <ecNumber evidence="4">3.1.1.-</ecNumber>
    </recommendedName>
</protein>
<comment type="similarity">
    <text evidence="1 4">Belongs to the patatin family.</text>
</comment>
<dbReference type="SUPFAM" id="SSF52151">
    <property type="entry name" value="FabD/lysophospholipase-like"/>
    <property type="match status" value="1"/>
</dbReference>
<evidence type="ECO:0000256" key="4">
    <source>
        <dbReference type="RuleBase" id="RU361262"/>
    </source>
</evidence>
<comment type="caution">
    <text evidence="6">The sequence shown here is derived from an EMBL/GenBank/DDBJ whole genome shotgun (WGS) entry which is preliminary data.</text>
</comment>
<keyword evidence="4" id="KW-0442">Lipid degradation</keyword>
<proteinExistence type="inferred from homology"/>
<dbReference type="PANTHER" id="PTHR32176:SF103">
    <property type="entry name" value="OS08G0376550 PROTEIN"/>
    <property type="match status" value="1"/>
</dbReference>
<sequence>MIMVDSSLSVKLGPKPNMRSKSLILGNLIIVLSIDGGGIRGLIAAIILEFLETELEKLDGPEARIADYFDIIAGTSTSGLITAMLTAPDNKWVSKLPWKLEDGSISRKVQRLAKYRFLKKQSYLLLNADDLDAIIDSPKMPSNNRHSYWLVNIQCLEAEQWFNRYQQEEYSKIIDSIQWSSVMKQAIDRFESLLYAQSSSRRFRMLNLLISLLPATLSVGENAAEYFELLFKMIETEDARLFLTVRGCLTTISKLITQENSYVYAAKKLVLPSRLILFEYKNVNTVWFEEG</sequence>
<dbReference type="GO" id="GO:0047372">
    <property type="term" value="F:monoacylglycerol lipase activity"/>
    <property type="evidence" value="ECO:0007669"/>
    <property type="project" value="TreeGrafter"/>
</dbReference>
<dbReference type="InterPro" id="IPR002641">
    <property type="entry name" value="PNPLA_dom"/>
</dbReference>
<gene>
    <name evidence="6" type="ORF">Tci_052539</name>
</gene>
<evidence type="ECO:0000256" key="1">
    <source>
        <dbReference type="ARBA" id="ARBA00010240"/>
    </source>
</evidence>
<dbReference type="GO" id="GO:0016042">
    <property type="term" value="P:lipid catabolic process"/>
    <property type="evidence" value="ECO:0007669"/>
    <property type="project" value="UniProtKB-KW"/>
</dbReference>
<dbReference type="EMBL" id="BKCJ010008102">
    <property type="protein sequence ID" value="GEU80561.1"/>
    <property type="molecule type" value="Genomic_DNA"/>
</dbReference>
<dbReference type="Pfam" id="PF01734">
    <property type="entry name" value="Patatin"/>
    <property type="match status" value="1"/>
</dbReference>
<dbReference type="InterPro" id="IPR016035">
    <property type="entry name" value="Acyl_Trfase/lysoPLipase"/>
</dbReference>
<dbReference type="Gene3D" id="3.40.1090.10">
    <property type="entry name" value="Cytosolic phospholipase A2 catalytic domain"/>
    <property type="match status" value="1"/>
</dbReference>